<accession>A0ABW6AQ93</accession>
<name>A0ABW6AQ93_9BACT</name>
<keyword evidence="2" id="KW-1185">Reference proteome</keyword>
<dbReference type="Gene3D" id="3.40.630.30">
    <property type="match status" value="1"/>
</dbReference>
<protein>
    <recommendedName>
        <fullName evidence="3">GNAT family N-acetyltransferase</fullName>
    </recommendedName>
</protein>
<dbReference type="InterPro" id="IPR016181">
    <property type="entry name" value="Acyl_CoA_acyltransferase"/>
</dbReference>
<reference evidence="2" key="1">
    <citation type="journal article" date="2019" name="Int. J. Syst. Evol. Microbiol.">
        <title>The Global Catalogue of Microorganisms (GCM) 10K type strain sequencing project: providing services to taxonomists for standard genome sequencing and annotation.</title>
        <authorList>
            <consortium name="The Broad Institute Genomics Platform"/>
            <consortium name="The Broad Institute Genome Sequencing Center for Infectious Disease"/>
            <person name="Wu L."/>
            <person name="Ma J."/>
        </authorList>
    </citation>
    <scope>NUCLEOTIDE SEQUENCE [LARGE SCALE GENOMIC DNA]</scope>
    <source>
        <strain evidence="2">KCTC 52490</strain>
    </source>
</reference>
<comment type="caution">
    <text evidence="1">The sequence shown here is derived from an EMBL/GenBank/DDBJ whole genome shotgun (WGS) entry which is preliminary data.</text>
</comment>
<dbReference type="Proteomes" id="UP001597512">
    <property type="component" value="Unassembled WGS sequence"/>
</dbReference>
<dbReference type="SUPFAM" id="SSF55729">
    <property type="entry name" value="Acyl-CoA N-acyltransferases (Nat)"/>
    <property type="match status" value="1"/>
</dbReference>
<evidence type="ECO:0008006" key="3">
    <source>
        <dbReference type="Google" id="ProtNLM"/>
    </source>
</evidence>
<evidence type="ECO:0000313" key="1">
    <source>
        <dbReference type="EMBL" id="MFD2937436.1"/>
    </source>
</evidence>
<evidence type="ECO:0000313" key="2">
    <source>
        <dbReference type="Proteomes" id="UP001597512"/>
    </source>
</evidence>
<dbReference type="RefSeq" id="WP_381507492.1">
    <property type="nucleotide sequence ID" value="NZ_JBHUOM010000028.1"/>
</dbReference>
<organism evidence="1 2">
    <name type="scientific">Spirosoma flavum</name>
    <dbReference type="NCBI Taxonomy" id="2048557"/>
    <lineage>
        <taxon>Bacteria</taxon>
        <taxon>Pseudomonadati</taxon>
        <taxon>Bacteroidota</taxon>
        <taxon>Cytophagia</taxon>
        <taxon>Cytophagales</taxon>
        <taxon>Cytophagaceae</taxon>
        <taxon>Spirosoma</taxon>
    </lineage>
</organism>
<gene>
    <name evidence="1" type="ORF">ACFS25_26930</name>
</gene>
<dbReference type="EMBL" id="JBHUOM010000028">
    <property type="protein sequence ID" value="MFD2937436.1"/>
    <property type="molecule type" value="Genomic_DNA"/>
</dbReference>
<proteinExistence type="predicted"/>
<sequence length="88" mass="9960">MTINCSSFAIRSWQESDALPLAHHANDKDIWLNLRDRFPYPYTLRDAQEWIQFVTRLQPETNFALAVNGQAVGGIGIILGGRYRALLG</sequence>